<dbReference type="Gene3D" id="2.60.40.1760">
    <property type="entry name" value="glycosyl hydrolase (family 31)"/>
    <property type="match status" value="1"/>
</dbReference>
<dbReference type="GO" id="GO:0004553">
    <property type="term" value="F:hydrolase activity, hydrolyzing O-glycosyl compounds"/>
    <property type="evidence" value="ECO:0007669"/>
    <property type="project" value="InterPro"/>
</dbReference>
<dbReference type="InterPro" id="IPR000322">
    <property type="entry name" value="Glyco_hydro_31_TIM"/>
</dbReference>
<evidence type="ECO:0000259" key="6">
    <source>
        <dbReference type="Pfam" id="PF13802"/>
    </source>
</evidence>
<dbReference type="EMBL" id="KV875095">
    <property type="protein sequence ID" value="OIW32803.1"/>
    <property type="molecule type" value="Genomic_DNA"/>
</dbReference>
<dbReference type="InterPro" id="IPR017853">
    <property type="entry name" value="GH"/>
</dbReference>
<dbReference type="AlphaFoldDB" id="A0A1J7J068"/>
<proteinExistence type="inferred from homology"/>
<evidence type="ECO:0000313" key="9">
    <source>
        <dbReference type="Proteomes" id="UP000182658"/>
    </source>
</evidence>
<dbReference type="InParanoid" id="A0A1J7J068"/>
<dbReference type="Pfam" id="PF21365">
    <property type="entry name" value="Glyco_hydro_31_3rd"/>
    <property type="match status" value="1"/>
</dbReference>
<dbReference type="STRING" id="1408157.A0A1J7J068"/>
<reference evidence="8 9" key="1">
    <citation type="submission" date="2016-10" db="EMBL/GenBank/DDBJ databases">
        <title>Draft genome sequence of Coniochaeta ligniaria NRRL30616, a lignocellulolytic fungus for bioabatement of inhibitors in plant biomass hydrolysates.</title>
        <authorList>
            <consortium name="DOE Joint Genome Institute"/>
            <person name="Jimenez D.J."/>
            <person name="Hector R.E."/>
            <person name="Riley R."/>
            <person name="Sun H."/>
            <person name="Grigoriev I.V."/>
            <person name="Van Elsas J.D."/>
            <person name="Nichols N.N."/>
        </authorList>
    </citation>
    <scope>NUCLEOTIDE SEQUENCE [LARGE SCALE GENOMIC DNA]</scope>
    <source>
        <strain evidence="8 9">NRRL 30616</strain>
    </source>
</reference>
<dbReference type="OrthoDB" id="1334205at2759"/>
<dbReference type="Proteomes" id="UP000182658">
    <property type="component" value="Unassembled WGS sequence"/>
</dbReference>
<keyword evidence="3 4" id="KW-0326">Glycosidase</keyword>
<dbReference type="InterPro" id="IPR025887">
    <property type="entry name" value="Glyco_hydro_31_N_dom"/>
</dbReference>
<dbReference type="Gene3D" id="2.60.40.1180">
    <property type="entry name" value="Golgi alpha-mannosidase II"/>
    <property type="match status" value="1"/>
</dbReference>
<evidence type="ECO:0000256" key="2">
    <source>
        <dbReference type="ARBA" id="ARBA00022801"/>
    </source>
</evidence>
<dbReference type="SUPFAM" id="SSF51445">
    <property type="entry name" value="(Trans)glycosidases"/>
    <property type="match status" value="1"/>
</dbReference>
<protein>
    <submittedName>
        <fullName evidence="8">Alpha-glucosidase</fullName>
    </submittedName>
</protein>
<dbReference type="Gene3D" id="3.20.20.80">
    <property type="entry name" value="Glycosidases"/>
    <property type="match status" value="1"/>
</dbReference>
<dbReference type="InterPro" id="IPR013780">
    <property type="entry name" value="Glyco_hydro_b"/>
</dbReference>
<organism evidence="8 9">
    <name type="scientific">Coniochaeta ligniaria NRRL 30616</name>
    <dbReference type="NCBI Taxonomy" id="1408157"/>
    <lineage>
        <taxon>Eukaryota</taxon>
        <taxon>Fungi</taxon>
        <taxon>Dikarya</taxon>
        <taxon>Ascomycota</taxon>
        <taxon>Pezizomycotina</taxon>
        <taxon>Sordariomycetes</taxon>
        <taxon>Sordariomycetidae</taxon>
        <taxon>Coniochaetales</taxon>
        <taxon>Coniochaetaceae</taxon>
        <taxon>Coniochaeta</taxon>
    </lineage>
</organism>
<gene>
    <name evidence="8" type="ORF">CONLIGDRAFT_713051</name>
</gene>
<evidence type="ECO:0000259" key="7">
    <source>
        <dbReference type="Pfam" id="PF21365"/>
    </source>
</evidence>
<evidence type="ECO:0000259" key="5">
    <source>
        <dbReference type="Pfam" id="PF01055"/>
    </source>
</evidence>
<accession>A0A1J7J068</accession>
<dbReference type="SUPFAM" id="SSF74650">
    <property type="entry name" value="Galactose mutarotase-like"/>
    <property type="match status" value="1"/>
</dbReference>
<evidence type="ECO:0000313" key="8">
    <source>
        <dbReference type="EMBL" id="OIW32803.1"/>
    </source>
</evidence>
<feature type="domain" description="Glycoside hydrolase family 31 N-terminal" evidence="6">
    <location>
        <begin position="55"/>
        <end position="231"/>
    </location>
</feature>
<dbReference type="InterPro" id="IPR050985">
    <property type="entry name" value="Alpha-glycosidase_related"/>
</dbReference>
<dbReference type="InterPro" id="IPR011013">
    <property type="entry name" value="Gal_mutarotase_sf_dom"/>
</dbReference>
<dbReference type="CDD" id="cd06593">
    <property type="entry name" value="GH31_xylosidase_YicI"/>
    <property type="match status" value="1"/>
</dbReference>
<keyword evidence="9" id="KW-1185">Reference proteome</keyword>
<dbReference type="SUPFAM" id="SSF51011">
    <property type="entry name" value="Glycosyl hydrolase domain"/>
    <property type="match status" value="1"/>
</dbReference>
<feature type="domain" description="Glycosyl hydrolase family 31 C-terminal" evidence="7">
    <location>
        <begin position="618"/>
        <end position="707"/>
    </location>
</feature>
<name>A0A1J7J068_9PEZI</name>
<dbReference type="InterPro" id="IPR048395">
    <property type="entry name" value="Glyco_hydro_31_C"/>
</dbReference>
<evidence type="ECO:0000256" key="1">
    <source>
        <dbReference type="ARBA" id="ARBA00007806"/>
    </source>
</evidence>
<evidence type="ECO:0000256" key="3">
    <source>
        <dbReference type="ARBA" id="ARBA00023295"/>
    </source>
</evidence>
<keyword evidence="2 4" id="KW-0378">Hydrolase</keyword>
<dbReference type="GO" id="GO:0030246">
    <property type="term" value="F:carbohydrate binding"/>
    <property type="evidence" value="ECO:0007669"/>
    <property type="project" value="InterPro"/>
</dbReference>
<dbReference type="GO" id="GO:0005975">
    <property type="term" value="P:carbohydrate metabolic process"/>
    <property type="evidence" value="ECO:0007669"/>
    <property type="project" value="InterPro"/>
</dbReference>
<dbReference type="PANTHER" id="PTHR43053:SF4">
    <property type="entry name" value="MYOGENESIS-REGULATING GLYCOSIDASE"/>
    <property type="match status" value="1"/>
</dbReference>
<feature type="domain" description="Glycoside hydrolase family 31 TIM barrel" evidence="5">
    <location>
        <begin position="275"/>
        <end position="609"/>
    </location>
</feature>
<dbReference type="Pfam" id="PF01055">
    <property type="entry name" value="Glyco_hydro_31_2nd"/>
    <property type="match status" value="1"/>
</dbReference>
<dbReference type="PANTHER" id="PTHR43053">
    <property type="entry name" value="GLYCOSIDASE FAMILY 31"/>
    <property type="match status" value="1"/>
</dbReference>
<sequence>MRFTEGMWRFKSGITPSWVGHVERYSQEGDEVTALLTAPQRHRGDQLNQATVRTRISSPLEDVISVELTHWDGGHDKGPHFRLHKSSPKVHVTENKGQSIDYQSGALKLSLKTKPNEFDIQFTGKDGEKVTSHAWRSIGYIRDATNPEISRLTDQHFMEYVGYMQVGLDISIGEKIYGLGERFGPFVKNGQSIDIDNQDPGTETEMTYKNVPFYLSSKGYGVFINTPAKVSLEVQSERTTRVNISVPEEKLQYFVIYGPSPKEVIEKYTAITGRPSLPPAWSYGLWLTPSFITNWTQEILTGHLDGLRERDISVGVCHFDAAWMKGHQWCDFDWDTDYFPDAPGFLKEIHDRGLMTCCWINPFVAQESRLFQEGKKGGYFLHRTDGSVWQTDDWQAGMAIVDFTNPKACEWWRGNLAKNIKIGVDSFKTDFGERIPSRNVKWHDGSDPARMHNYFSLLYNKNVYEALEEQRGKSNSLVWARSTTAGGQIYPVHWGGDPESTFDAMAESIRGALSLGICGFGFHSADVGGFEGTPTPTLYKRWVQFGLLQSHTRLHGNGSYRVPWLYDSEDSAEALSGSKGDKDKTPGEASRILKEAVDRKIAIMPYLLSQALQSARHGTPMMRALFLEFPADLNTYAIEHQYMLGSNFLVAPVLTESGNVSFYVPEDPSGGEWVSWFDHSNKYAGGKWYTETFGISELPLLVRPGTVTPINRSLKKTDDASEEGLELLVCGKLGGEVVLELADVKKTHEVKRKITVKADGDRVDATTAGLKLKISYM</sequence>
<dbReference type="Pfam" id="PF13802">
    <property type="entry name" value="Gal_mutarotas_2"/>
    <property type="match status" value="1"/>
</dbReference>
<evidence type="ECO:0000256" key="4">
    <source>
        <dbReference type="RuleBase" id="RU361185"/>
    </source>
</evidence>
<dbReference type="FunFam" id="2.60.40.1760:FF:000009">
    <property type="entry name" value="Sugar hydrolase"/>
    <property type="match status" value="1"/>
</dbReference>
<comment type="similarity">
    <text evidence="1 4">Belongs to the glycosyl hydrolase 31 family.</text>
</comment>
<dbReference type="CDD" id="cd14752">
    <property type="entry name" value="GH31_N"/>
    <property type="match status" value="1"/>
</dbReference>
<dbReference type="NCBIfam" id="NF007940">
    <property type="entry name" value="PRK10658.1"/>
    <property type="match status" value="1"/>
</dbReference>